<feature type="transmembrane region" description="Helical" evidence="7">
    <location>
        <begin position="60"/>
        <end position="85"/>
    </location>
</feature>
<keyword evidence="5 7" id="KW-0472">Membrane</keyword>
<feature type="region of interest" description="Disordered" evidence="6">
    <location>
        <begin position="370"/>
        <end position="405"/>
    </location>
</feature>
<evidence type="ECO:0000256" key="4">
    <source>
        <dbReference type="ARBA" id="ARBA00022989"/>
    </source>
</evidence>
<dbReference type="Pfam" id="PF01594">
    <property type="entry name" value="AI-2E_transport"/>
    <property type="match status" value="1"/>
</dbReference>
<comment type="subcellular location">
    <subcellularLocation>
        <location evidence="1">Membrane</location>
        <topology evidence="1">Multi-pass membrane protein</topology>
    </subcellularLocation>
</comment>
<feature type="transmembrane region" description="Helical" evidence="7">
    <location>
        <begin position="151"/>
        <end position="174"/>
    </location>
</feature>
<comment type="similarity">
    <text evidence="2">Belongs to the autoinducer-2 exporter (AI-2E) (TC 2.A.86) family.</text>
</comment>
<dbReference type="InterPro" id="IPR002549">
    <property type="entry name" value="AI-2E-like"/>
</dbReference>
<dbReference type="EMBL" id="AP025591">
    <property type="protein sequence ID" value="BDG04408.1"/>
    <property type="molecule type" value="Genomic_DNA"/>
</dbReference>
<evidence type="ECO:0000313" key="9">
    <source>
        <dbReference type="Proteomes" id="UP001162891"/>
    </source>
</evidence>
<reference evidence="9" key="1">
    <citation type="journal article" date="2022" name="Int. J. Syst. Evol. Microbiol.">
        <title>Anaeromyxobacter oryzae sp. nov., Anaeromyxobacter diazotrophicus sp. nov. and Anaeromyxobacter paludicola sp. nov., isolated from paddy soils.</title>
        <authorList>
            <person name="Itoh H."/>
            <person name="Xu Z."/>
            <person name="Mise K."/>
            <person name="Masuda Y."/>
            <person name="Ushijima N."/>
            <person name="Hayakawa C."/>
            <person name="Shiratori Y."/>
            <person name="Senoo K."/>
        </authorList>
    </citation>
    <scope>NUCLEOTIDE SEQUENCE [LARGE SCALE GENOMIC DNA]</scope>
    <source>
        <strain evidence="9">Red232</strain>
    </source>
</reference>
<proteinExistence type="inferred from homology"/>
<keyword evidence="3 7" id="KW-0812">Transmembrane</keyword>
<evidence type="ECO:0000256" key="2">
    <source>
        <dbReference type="ARBA" id="ARBA00009773"/>
    </source>
</evidence>
<feature type="transmembrane region" description="Helical" evidence="7">
    <location>
        <begin position="236"/>
        <end position="263"/>
    </location>
</feature>
<organism evidence="8 9">
    <name type="scientific">Anaeromyxobacter oryzae</name>
    <dbReference type="NCBI Taxonomy" id="2918170"/>
    <lineage>
        <taxon>Bacteria</taxon>
        <taxon>Pseudomonadati</taxon>
        <taxon>Myxococcota</taxon>
        <taxon>Myxococcia</taxon>
        <taxon>Myxococcales</taxon>
        <taxon>Cystobacterineae</taxon>
        <taxon>Anaeromyxobacteraceae</taxon>
        <taxon>Anaeromyxobacter</taxon>
    </lineage>
</organism>
<feature type="transmembrane region" description="Helical" evidence="7">
    <location>
        <begin position="307"/>
        <end position="334"/>
    </location>
</feature>
<gene>
    <name evidence="8" type="ORF">AMOR_34040</name>
</gene>
<evidence type="ECO:0008006" key="10">
    <source>
        <dbReference type="Google" id="ProtNLM"/>
    </source>
</evidence>
<protein>
    <recommendedName>
        <fullName evidence="10">AI-2E family transporter</fullName>
    </recommendedName>
</protein>
<feature type="transmembrane region" description="Helical" evidence="7">
    <location>
        <begin position="206"/>
        <end position="230"/>
    </location>
</feature>
<evidence type="ECO:0000256" key="5">
    <source>
        <dbReference type="ARBA" id="ARBA00023136"/>
    </source>
</evidence>
<evidence type="ECO:0000313" key="8">
    <source>
        <dbReference type="EMBL" id="BDG04408.1"/>
    </source>
</evidence>
<evidence type="ECO:0000256" key="7">
    <source>
        <dbReference type="SAM" id="Phobius"/>
    </source>
</evidence>
<dbReference type="Proteomes" id="UP001162891">
    <property type="component" value="Chromosome"/>
</dbReference>
<accession>A0ABM7WY65</accession>
<feature type="transmembrane region" description="Helical" evidence="7">
    <location>
        <begin position="270"/>
        <end position="287"/>
    </location>
</feature>
<evidence type="ECO:0000256" key="6">
    <source>
        <dbReference type="SAM" id="MobiDB-lite"/>
    </source>
</evidence>
<name>A0ABM7WY65_9BACT</name>
<evidence type="ECO:0000256" key="3">
    <source>
        <dbReference type="ARBA" id="ARBA00022692"/>
    </source>
</evidence>
<dbReference type="PANTHER" id="PTHR21716">
    <property type="entry name" value="TRANSMEMBRANE PROTEIN"/>
    <property type="match status" value="1"/>
</dbReference>
<keyword evidence="4 7" id="KW-1133">Transmembrane helix</keyword>
<feature type="transmembrane region" description="Helical" evidence="7">
    <location>
        <begin position="12"/>
        <end position="39"/>
    </location>
</feature>
<dbReference type="RefSeq" id="WP_248352774.1">
    <property type="nucleotide sequence ID" value="NZ_AP025591.1"/>
</dbReference>
<sequence length="405" mass="41575">MATDNHARSFIVLLLVVATALTGLIITPFWAALFLAAVVAASLRPWMEWLARRLGGRRQLAATLLTLGVLLAVVLPVAAFGALVVNQVLNGVQWLRDALQSEGIAGLMARLPGPIEHLVRRALAALPESQAQIQQLAGAQGGQAAAAVGGFLAASAGAVFQAAMMLISLFFFLVDGRRLIDWLDGRVPLRPGQFRELVDDFRRTSVSVLVATIATAGIQTVTGLVGYLIARAPNPIFLTFATFIVALVPAVGGAAMVVVVGLIMLATGHLLAGIFLLVWGLGVVSVVDNVARPFLLKGGMELNGGVVFFALLGGLAVFGGIGLVIGPLVVTFLLSTLKMYRREFGAPGSGGVGTTARGVARGVDPDAAAATAPVPAGGEGAAGGPLASRQAPSAPAKPGRAALDR</sequence>
<evidence type="ECO:0000256" key="1">
    <source>
        <dbReference type="ARBA" id="ARBA00004141"/>
    </source>
</evidence>
<dbReference type="PANTHER" id="PTHR21716:SF4">
    <property type="entry name" value="TRANSMEMBRANE PROTEIN 245"/>
    <property type="match status" value="1"/>
</dbReference>
<keyword evidence="9" id="KW-1185">Reference proteome</keyword>